<dbReference type="GO" id="GO:0015171">
    <property type="term" value="F:amino acid transmembrane transporter activity"/>
    <property type="evidence" value="ECO:0007669"/>
    <property type="project" value="TreeGrafter"/>
</dbReference>
<dbReference type="Pfam" id="PF01810">
    <property type="entry name" value="LysE"/>
    <property type="match status" value="1"/>
</dbReference>
<keyword evidence="2" id="KW-1003">Cell membrane</keyword>
<reference evidence="7 8" key="1">
    <citation type="journal article" date="2015" name="Genome Announc.">
        <title>Expanding the biotechnology potential of lactobacilli through comparative genomics of 213 strains and associated genera.</title>
        <authorList>
            <person name="Sun Z."/>
            <person name="Harris H.M."/>
            <person name="McCann A."/>
            <person name="Guo C."/>
            <person name="Argimon S."/>
            <person name="Zhang W."/>
            <person name="Yang X."/>
            <person name="Jeffery I.B."/>
            <person name="Cooney J.C."/>
            <person name="Kagawa T.F."/>
            <person name="Liu W."/>
            <person name="Song Y."/>
            <person name="Salvetti E."/>
            <person name="Wrobel A."/>
            <person name="Rasinkangas P."/>
            <person name="Parkhill J."/>
            <person name="Rea M.C."/>
            <person name="O'Sullivan O."/>
            <person name="Ritari J."/>
            <person name="Douillard F.P."/>
            <person name="Paul Ross R."/>
            <person name="Yang R."/>
            <person name="Briner A.E."/>
            <person name="Felis G.E."/>
            <person name="de Vos W.M."/>
            <person name="Barrangou R."/>
            <person name="Klaenhammer T.R."/>
            <person name="Caufield P.W."/>
            <person name="Cui Y."/>
            <person name="Zhang H."/>
            <person name="O'Toole P.W."/>
        </authorList>
    </citation>
    <scope>NUCLEOTIDE SEQUENCE [LARGE SCALE GENOMIC DNA]</scope>
    <source>
        <strain evidence="7 8">DSM 19909</strain>
    </source>
</reference>
<feature type="transmembrane region" description="Helical" evidence="6">
    <location>
        <begin position="71"/>
        <end position="89"/>
    </location>
</feature>
<dbReference type="GO" id="GO:0005886">
    <property type="term" value="C:plasma membrane"/>
    <property type="evidence" value="ECO:0007669"/>
    <property type="project" value="UniProtKB-SubCell"/>
</dbReference>
<dbReference type="OrthoDB" id="5638726at2"/>
<organism evidence="7 8">
    <name type="scientific">Secundilactobacillus odoratitofui DSM 19909 = JCM 15043</name>
    <dbReference type="NCBI Taxonomy" id="1423776"/>
    <lineage>
        <taxon>Bacteria</taxon>
        <taxon>Bacillati</taxon>
        <taxon>Bacillota</taxon>
        <taxon>Bacilli</taxon>
        <taxon>Lactobacillales</taxon>
        <taxon>Lactobacillaceae</taxon>
        <taxon>Secundilactobacillus</taxon>
    </lineage>
</organism>
<evidence type="ECO:0000313" key="8">
    <source>
        <dbReference type="Proteomes" id="UP000051160"/>
    </source>
</evidence>
<keyword evidence="8" id="KW-1185">Reference proteome</keyword>
<dbReference type="AlphaFoldDB" id="A0A0R1LT45"/>
<evidence type="ECO:0000256" key="1">
    <source>
        <dbReference type="ARBA" id="ARBA00004651"/>
    </source>
</evidence>
<feature type="transmembrane region" description="Helical" evidence="6">
    <location>
        <begin position="147"/>
        <end position="169"/>
    </location>
</feature>
<protein>
    <submittedName>
        <fullName evidence="7">Amino acid efflux protein</fullName>
    </submittedName>
</protein>
<evidence type="ECO:0000313" key="7">
    <source>
        <dbReference type="EMBL" id="KRK98902.1"/>
    </source>
</evidence>
<dbReference type="EMBL" id="AZEE01000027">
    <property type="protein sequence ID" value="KRK98902.1"/>
    <property type="molecule type" value="Genomic_DNA"/>
</dbReference>
<dbReference type="PANTHER" id="PTHR30086">
    <property type="entry name" value="ARGININE EXPORTER PROTEIN ARGO"/>
    <property type="match status" value="1"/>
</dbReference>
<evidence type="ECO:0000256" key="3">
    <source>
        <dbReference type="ARBA" id="ARBA00022692"/>
    </source>
</evidence>
<evidence type="ECO:0000256" key="6">
    <source>
        <dbReference type="SAM" id="Phobius"/>
    </source>
</evidence>
<gene>
    <name evidence="7" type="ORF">FD04_GL000647</name>
</gene>
<dbReference type="InterPro" id="IPR001123">
    <property type="entry name" value="LeuE-type"/>
</dbReference>
<keyword evidence="3 6" id="KW-0812">Transmembrane</keyword>
<keyword evidence="4 6" id="KW-1133">Transmembrane helix</keyword>
<dbReference type="PATRIC" id="fig|1423776.4.peg.650"/>
<evidence type="ECO:0000256" key="4">
    <source>
        <dbReference type="ARBA" id="ARBA00022989"/>
    </source>
</evidence>
<feature type="transmembrane region" description="Helical" evidence="6">
    <location>
        <begin position="181"/>
        <end position="202"/>
    </location>
</feature>
<name>A0A0R1LT45_9LACO</name>
<comment type="caution">
    <text evidence="7">The sequence shown here is derived from an EMBL/GenBank/DDBJ whole genome shotgun (WGS) entry which is preliminary data.</text>
</comment>
<feature type="transmembrane region" description="Helical" evidence="6">
    <location>
        <begin position="6"/>
        <end position="25"/>
    </location>
</feature>
<comment type="subcellular location">
    <subcellularLocation>
        <location evidence="1">Cell membrane</location>
        <topology evidence="1">Multi-pass membrane protein</topology>
    </subcellularLocation>
</comment>
<feature type="transmembrane region" description="Helical" evidence="6">
    <location>
        <begin position="110"/>
        <end position="135"/>
    </location>
</feature>
<sequence>MLNLFKGLLFGIAYVAPIGMQNLYVINTALGQPKRRAYLITMIVILFDISLSLACFFGVGQLLASVPLLKMLLWLCGGSFVAVLGVQLMRSSATPLDVDATPTTFHYRKAIAAAFAIAWLNPQAILDGTLLLGAFRASLPGVKGDLFVSGVALSSFIWFTGLTTIVSLLKSQLNAKVLTWINRICGVVMLGYAIKLLSQFALALF</sequence>
<dbReference type="PANTHER" id="PTHR30086:SF20">
    <property type="entry name" value="ARGININE EXPORTER PROTEIN ARGO-RELATED"/>
    <property type="match status" value="1"/>
</dbReference>
<dbReference type="STRING" id="1423776.FD04_GL000647"/>
<accession>A0A0R1LT45</accession>
<keyword evidence="5 6" id="KW-0472">Membrane</keyword>
<feature type="transmembrane region" description="Helical" evidence="6">
    <location>
        <begin position="37"/>
        <end position="59"/>
    </location>
</feature>
<dbReference type="RefSeq" id="WP_054698923.1">
    <property type="nucleotide sequence ID" value="NZ_AZEE01000027.1"/>
</dbReference>
<proteinExistence type="predicted"/>
<evidence type="ECO:0000256" key="5">
    <source>
        <dbReference type="ARBA" id="ARBA00023136"/>
    </source>
</evidence>
<dbReference type="Proteomes" id="UP000051160">
    <property type="component" value="Unassembled WGS sequence"/>
</dbReference>
<evidence type="ECO:0000256" key="2">
    <source>
        <dbReference type="ARBA" id="ARBA00022475"/>
    </source>
</evidence>